<reference evidence="1 2" key="1">
    <citation type="submission" date="2022-01" db="EMBL/GenBank/DDBJ databases">
        <title>Flavihumibacter sp. nov., isolated from sediment of a river.</title>
        <authorList>
            <person name="Liu H."/>
        </authorList>
    </citation>
    <scope>NUCLEOTIDE SEQUENCE [LARGE SCALE GENOMIC DNA]</scope>
    <source>
        <strain evidence="1 2">RY-1</strain>
    </source>
</reference>
<keyword evidence="2" id="KW-1185">Reference proteome</keyword>
<sequence>MKKLVFSAAVVLSLSACLKTKDLPPDQRVLVTISFANVNTPDTAKVGDTVKTQLRVTAPDQCYKFEGVDARNSGPNQFDLQAIGSKPNPALPQPSCLPNLYVKDTIFTFRLMTPGKYVMRYYNGTTLLQADTLHIVTN</sequence>
<accession>A0ABS9BF76</accession>
<evidence type="ECO:0008006" key="3">
    <source>
        <dbReference type="Google" id="ProtNLM"/>
    </source>
</evidence>
<dbReference type="EMBL" id="JAKEVY010000001">
    <property type="protein sequence ID" value="MCF1713723.1"/>
    <property type="molecule type" value="Genomic_DNA"/>
</dbReference>
<dbReference type="Proteomes" id="UP001200145">
    <property type="component" value="Unassembled WGS sequence"/>
</dbReference>
<dbReference type="PROSITE" id="PS51257">
    <property type="entry name" value="PROKAR_LIPOPROTEIN"/>
    <property type="match status" value="1"/>
</dbReference>
<protein>
    <recommendedName>
        <fullName evidence="3">Lipoprotein</fullName>
    </recommendedName>
</protein>
<evidence type="ECO:0000313" key="2">
    <source>
        <dbReference type="Proteomes" id="UP001200145"/>
    </source>
</evidence>
<dbReference type="RefSeq" id="WP_234864251.1">
    <property type="nucleotide sequence ID" value="NZ_JAKEVY010000001.1"/>
</dbReference>
<comment type="caution">
    <text evidence="1">The sequence shown here is derived from an EMBL/GenBank/DDBJ whole genome shotgun (WGS) entry which is preliminary data.</text>
</comment>
<evidence type="ECO:0000313" key="1">
    <source>
        <dbReference type="EMBL" id="MCF1713723.1"/>
    </source>
</evidence>
<name>A0ABS9BF76_9BACT</name>
<organism evidence="1 2">
    <name type="scientific">Flavihumibacter fluminis</name>
    <dbReference type="NCBI Taxonomy" id="2909236"/>
    <lineage>
        <taxon>Bacteria</taxon>
        <taxon>Pseudomonadati</taxon>
        <taxon>Bacteroidota</taxon>
        <taxon>Chitinophagia</taxon>
        <taxon>Chitinophagales</taxon>
        <taxon>Chitinophagaceae</taxon>
        <taxon>Flavihumibacter</taxon>
    </lineage>
</organism>
<gene>
    <name evidence="1" type="ORF">L0U88_03650</name>
</gene>
<proteinExistence type="predicted"/>